<dbReference type="InterPro" id="IPR051789">
    <property type="entry name" value="Bact_Polyamine_Transport"/>
</dbReference>
<comment type="subcellular location">
    <subcellularLocation>
        <location evidence="1 8">Cell membrane</location>
        <topology evidence="1 8">Multi-pass membrane protein</topology>
    </subcellularLocation>
</comment>
<evidence type="ECO:0000256" key="4">
    <source>
        <dbReference type="ARBA" id="ARBA00022475"/>
    </source>
</evidence>
<dbReference type="EMBL" id="ALQA01000039">
    <property type="protein sequence ID" value="EJZ07765.1"/>
    <property type="molecule type" value="Genomic_DNA"/>
</dbReference>
<evidence type="ECO:0000256" key="1">
    <source>
        <dbReference type="ARBA" id="ARBA00004651"/>
    </source>
</evidence>
<reference evidence="10 11" key="1">
    <citation type="journal article" date="2012" name="J. Bacteriol.">
        <title>Complete Genome Sequence of Mycobacterium vaccae Type Strain ATCC 25954.</title>
        <authorList>
            <person name="Ho Y.S."/>
            <person name="Adroub S.A."/>
            <person name="Abadi M."/>
            <person name="Al Alwan B."/>
            <person name="Alkhateeb R."/>
            <person name="Gao G."/>
            <person name="Ragab A."/>
            <person name="Ali S."/>
            <person name="van Soolingen D."/>
            <person name="Bitter W."/>
            <person name="Pain A."/>
            <person name="Abdallah A.M."/>
        </authorList>
    </citation>
    <scope>NUCLEOTIDE SEQUENCE [LARGE SCALE GENOMIC DNA]</scope>
    <source>
        <strain evidence="10 11">ATCC 25954</strain>
    </source>
</reference>
<feature type="transmembrane region" description="Helical" evidence="8">
    <location>
        <begin position="182"/>
        <end position="204"/>
    </location>
</feature>
<organism evidence="10 11">
    <name type="scientific">Mycolicibacterium vaccae ATCC 25954</name>
    <dbReference type="NCBI Taxonomy" id="1194972"/>
    <lineage>
        <taxon>Bacteria</taxon>
        <taxon>Bacillati</taxon>
        <taxon>Actinomycetota</taxon>
        <taxon>Actinomycetes</taxon>
        <taxon>Mycobacteriales</taxon>
        <taxon>Mycobacteriaceae</taxon>
        <taxon>Mycolicibacterium</taxon>
    </lineage>
</organism>
<dbReference type="GO" id="GO:0005886">
    <property type="term" value="C:plasma membrane"/>
    <property type="evidence" value="ECO:0007669"/>
    <property type="project" value="UniProtKB-SubCell"/>
</dbReference>
<feature type="domain" description="ABC transmembrane type-1" evidence="9">
    <location>
        <begin position="58"/>
        <end position="246"/>
    </location>
</feature>
<dbReference type="Proteomes" id="UP000006072">
    <property type="component" value="Unassembled WGS sequence"/>
</dbReference>
<dbReference type="Gene3D" id="1.10.3720.10">
    <property type="entry name" value="MetI-like"/>
    <property type="match status" value="1"/>
</dbReference>
<evidence type="ECO:0000256" key="6">
    <source>
        <dbReference type="ARBA" id="ARBA00022989"/>
    </source>
</evidence>
<feature type="transmembrane region" description="Helical" evidence="8">
    <location>
        <begin position="228"/>
        <end position="249"/>
    </location>
</feature>
<proteinExistence type="inferred from homology"/>
<dbReference type="PANTHER" id="PTHR43848">
    <property type="entry name" value="PUTRESCINE TRANSPORT SYSTEM PERMEASE PROTEIN POTI"/>
    <property type="match status" value="1"/>
</dbReference>
<dbReference type="AlphaFoldDB" id="K0URW7"/>
<feature type="transmembrane region" description="Helical" evidence="8">
    <location>
        <begin position="54"/>
        <end position="84"/>
    </location>
</feature>
<dbReference type="Pfam" id="PF00528">
    <property type="entry name" value="BPD_transp_1"/>
    <property type="match status" value="1"/>
</dbReference>
<dbReference type="eggNOG" id="COG1177">
    <property type="taxonomic scope" value="Bacteria"/>
</dbReference>
<dbReference type="GO" id="GO:0055085">
    <property type="term" value="P:transmembrane transport"/>
    <property type="evidence" value="ECO:0007669"/>
    <property type="project" value="InterPro"/>
</dbReference>
<evidence type="ECO:0000313" key="10">
    <source>
        <dbReference type="EMBL" id="EJZ07765.1"/>
    </source>
</evidence>
<evidence type="ECO:0000256" key="8">
    <source>
        <dbReference type="RuleBase" id="RU363032"/>
    </source>
</evidence>
<evidence type="ECO:0000256" key="7">
    <source>
        <dbReference type="ARBA" id="ARBA00023136"/>
    </source>
</evidence>
<keyword evidence="5 8" id="KW-0812">Transmembrane</keyword>
<evidence type="ECO:0000259" key="9">
    <source>
        <dbReference type="PROSITE" id="PS50928"/>
    </source>
</evidence>
<protein>
    <submittedName>
        <fullName evidence="10">Binding-protein-dependent transporters inner membrane component</fullName>
    </submittedName>
</protein>
<evidence type="ECO:0000256" key="5">
    <source>
        <dbReference type="ARBA" id="ARBA00022692"/>
    </source>
</evidence>
<evidence type="ECO:0000256" key="2">
    <source>
        <dbReference type="ARBA" id="ARBA00007069"/>
    </source>
</evidence>
<keyword evidence="3 8" id="KW-0813">Transport</keyword>
<dbReference type="HOGENOM" id="CLU_016047_3_0_11"/>
<dbReference type="InterPro" id="IPR035906">
    <property type="entry name" value="MetI-like_sf"/>
</dbReference>
<sequence length="262" mass="27837">MPVGLMLVLAVTLVFLDLPLVVIVLFSFNSSSSLSEFEGFSTRWYRQAAENPDILAALGLSLTVAAAATVIAVVLGCLLSYAFVHGRRRVTRPVEAVAMSTLVTPELATAVGLMTLFTTAQLALSTLTLIIGHATFVLVYVTVLVGNRLRTLDPRLEEAAADLGAGRLRTFATVILPQLRSAIAGAAALSFVLSFGDFVTSVFLSGTEIAPLPVRIYGMLRFGLSPEINAIGTAMIVLTVLLGVTGLWLQRSRRSTTTSNPL</sequence>
<dbReference type="RefSeq" id="WP_003932625.1">
    <property type="nucleotide sequence ID" value="NZ_JH814697.1"/>
</dbReference>
<dbReference type="PANTHER" id="PTHR43848:SF2">
    <property type="entry name" value="PUTRESCINE TRANSPORT SYSTEM PERMEASE PROTEIN POTI"/>
    <property type="match status" value="1"/>
</dbReference>
<feature type="transmembrane region" description="Helical" evidence="8">
    <location>
        <begin position="123"/>
        <end position="145"/>
    </location>
</feature>
<keyword evidence="7 8" id="KW-0472">Membrane</keyword>
<name>K0URW7_MYCVA</name>
<evidence type="ECO:0000256" key="3">
    <source>
        <dbReference type="ARBA" id="ARBA00022448"/>
    </source>
</evidence>
<feature type="transmembrane region" description="Helical" evidence="8">
    <location>
        <begin position="7"/>
        <end position="28"/>
    </location>
</feature>
<keyword evidence="11" id="KW-1185">Reference proteome</keyword>
<dbReference type="InterPro" id="IPR000515">
    <property type="entry name" value="MetI-like"/>
</dbReference>
<dbReference type="PATRIC" id="fig|1194972.3.peg.3518"/>
<comment type="similarity">
    <text evidence="2">Belongs to the binding-protein-dependent transport system permease family. CysTW subfamily.</text>
</comment>
<keyword evidence="6 8" id="KW-1133">Transmembrane helix</keyword>
<feature type="transmembrane region" description="Helical" evidence="8">
    <location>
        <begin position="96"/>
        <end position="117"/>
    </location>
</feature>
<dbReference type="CDD" id="cd06261">
    <property type="entry name" value="TM_PBP2"/>
    <property type="match status" value="1"/>
</dbReference>
<dbReference type="PROSITE" id="PS50928">
    <property type="entry name" value="ABC_TM1"/>
    <property type="match status" value="1"/>
</dbReference>
<accession>K0URW7</accession>
<dbReference type="SUPFAM" id="SSF161098">
    <property type="entry name" value="MetI-like"/>
    <property type="match status" value="1"/>
</dbReference>
<comment type="caution">
    <text evidence="10">The sequence shown here is derived from an EMBL/GenBank/DDBJ whole genome shotgun (WGS) entry which is preliminary data.</text>
</comment>
<gene>
    <name evidence="10" type="ORF">MVAC_17658</name>
</gene>
<evidence type="ECO:0000313" key="11">
    <source>
        <dbReference type="Proteomes" id="UP000006072"/>
    </source>
</evidence>
<keyword evidence="4" id="KW-1003">Cell membrane</keyword>